<dbReference type="InterPro" id="IPR027417">
    <property type="entry name" value="P-loop_NTPase"/>
</dbReference>
<proteinExistence type="predicted"/>
<evidence type="ECO:0000313" key="5">
    <source>
        <dbReference type="Proteomes" id="UP000073494"/>
    </source>
</evidence>
<sequence length="617" mass="71475">MSATKVLINELTEMFKHKQIFYPFIEHIRFPKYKALEQDSKITFSYPVTLLVGQNGGNKTSILQALYGAPKGKSIGEYWFSTEVDEIKDGKGIDRQCFIYGYYLESAERTVEILKTRIKKDNNPDYWEPARPQESYGMEVLAEGEYRKLGSPSKTRWDALKKDVVYCDCKEYVSAYDLFFYHYDFESTVTQKSKQDFIRARSKPLARVLKDGKTTYSYYKREMVGSNKTIDNRVCEKVSEIMGETYSEIKVLTHKFYTKSSGNKPSKTIWIKKNGKEYSEAFAGTGEARLILLVNDILNAPDRSLVLIDEPEISLHPSAIYRFKNFILEQAKEKKHQIVITTHSTQLVKDFPKEAIKLVSKIGDKIRIDENIDYQNAFFELGEDYKDKKLVYVEDRLAQALVEYVIEHESNVNIKNNVRVMQLPGGAEQMVKNHIVPSAIEEQQNKYYWLDGDKRRSYDEGKVEFIKSHFLENGKVVSKNIPESEYKNLDKIINELSIASYIKIDASGNQGNKNEEELVKKQKQFIDYWARYVEFLPCKTPEEALARLDNSKNGTSYDFVKDPNGKEYFKNKAEAEYNTSVNSDIIFAEQRRALGKLTKSDCLYIDIRSMLEALFLD</sequence>
<dbReference type="InterPro" id="IPR051396">
    <property type="entry name" value="Bact_Antivir_Def_Nuclease"/>
</dbReference>
<feature type="domain" description="Endonuclease GajA/Old nuclease/RecF-like AAA" evidence="1">
    <location>
        <begin position="33"/>
        <end position="348"/>
    </location>
</feature>
<gene>
    <name evidence="2" type="ORF">ERS132385_00615</name>
    <name evidence="3" type="ORF">ERS132416_00263</name>
</gene>
<reference evidence="4 5" key="1">
    <citation type="submission" date="2016-02" db="EMBL/GenBank/DDBJ databases">
        <authorList>
            <consortium name="Pathogen Informatics"/>
        </authorList>
    </citation>
    <scope>NUCLEOTIDE SEQUENCE [LARGE SCALE GENOMIC DNA]</scope>
    <source>
        <strain evidence="2 4">LSS23</strain>
        <strain evidence="3 5">LSS54</strain>
    </source>
</reference>
<evidence type="ECO:0000313" key="3">
    <source>
        <dbReference type="EMBL" id="CYU67877.1"/>
    </source>
</evidence>
<dbReference type="Proteomes" id="UP000073494">
    <property type="component" value="Unassembled WGS sequence"/>
</dbReference>
<dbReference type="AlphaFoldDB" id="A0A116L1I4"/>
<evidence type="ECO:0000259" key="1">
    <source>
        <dbReference type="Pfam" id="PF13175"/>
    </source>
</evidence>
<organism evidence="3 5">
    <name type="scientific">Streptococcus suis</name>
    <dbReference type="NCBI Taxonomy" id="1307"/>
    <lineage>
        <taxon>Bacteria</taxon>
        <taxon>Bacillati</taxon>
        <taxon>Bacillota</taxon>
        <taxon>Bacilli</taxon>
        <taxon>Lactobacillales</taxon>
        <taxon>Streptococcaceae</taxon>
        <taxon>Streptococcus</taxon>
    </lineage>
</organism>
<dbReference type="RefSeq" id="WP_079395059.1">
    <property type="nucleotide sequence ID" value="NZ_CEEW01000042.1"/>
</dbReference>
<name>A0A116L1I4_STRSU</name>
<dbReference type="Gene3D" id="3.40.50.300">
    <property type="entry name" value="P-loop containing nucleotide triphosphate hydrolases"/>
    <property type="match status" value="1"/>
</dbReference>
<dbReference type="GO" id="GO:0005524">
    <property type="term" value="F:ATP binding"/>
    <property type="evidence" value="ECO:0007669"/>
    <property type="project" value="UniProtKB-KW"/>
</dbReference>
<evidence type="ECO:0000313" key="4">
    <source>
        <dbReference type="Proteomes" id="UP000073434"/>
    </source>
</evidence>
<dbReference type="PANTHER" id="PTHR43581">
    <property type="entry name" value="ATP/GTP PHOSPHATASE"/>
    <property type="match status" value="1"/>
</dbReference>
<dbReference type="SUPFAM" id="SSF52540">
    <property type="entry name" value="P-loop containing nucleoside triphosphate hydrolases"/>
    <property type="match status" value="1"/>
</dbReference>
<dbReference type="CDD" id="cd00267">
    <property type="entry name" value="ABC_ATPase"/>
    <property type="match status" value="1"/>
</dbReference>
<dbReference type="EMBL" id="FIFW01000004">
    <property type="protein sequence ID" value="CYU35485.1"/>
    <property type="molecule type" value="Genomic_DNA"/>
</dbReference>
<evidence type="ECO:0000313" key="2">
    <source>
        <dbReference type="EMBL" id="CYU35485.1"/>
    </source>
</evidence>
<dbReference type="PANTHER" id="PTHR43581:SF2">
    <property type="entry name" value="EXCINUCLEASE ATPASE SUBUNIT"/>
    <property type="match status" value="1"/>
</dbReference>
<keyword evidence="3" id="KW-0547">Nucleotide-binding</keyword>
<accession>A0A116L1I4</accession>
<dbReference type="Pfam" id="PF13175">
    <property type="entry name" value="AAA_15"/>
    <property type="match status" value="1"/>
</dbReference>
<dbReference type="EMBL" id="FIHD01000003">
    <property type="protein sequence ID" value="CYU67877.1"/>
    <property type="molecule type" value="Genomic_DNA"/>
</dbReference>
<keyword evidence="3" id="KW-0067">ATP-binding</keyword>
<dbReference type="InterPro" id="IPR041685">
    <property type="entry name" value="AAA_GajA/Old/RecF-like"/>
</dbReference>
<dbReference type="Proteomes" id="UP000073434">
    <property type="component" value="Unassembled WGS sequence"/>
</dbReference>
<protein>
    <submittedName>
        <fullName evidence="3">Predicted ATP-binding protein involved in virulence</fullName>
    </submittedName>
</protein>